<organism evidence="4 5">
    <name type="scientific">Aspergillus pseudodeflectus</name>
    <dbReference type="NCBI Taxonomy" id="176178"/>
    <lineage>
        <taxon>Eukaryota</taxon>
        <taxon>Fungi</taxon>
        <taxon>Dikarya</taxon>
        <taxon>Ascomycota</taxon>
        <taxon>Pezizomycotina</taxon>
        <taxon>Eurotiomycetes</taxon>
        <taxon>Eurotiomycetidae</taxon>
        <taxon>Eurotiales</taxon>
        <taxon>Aspergillaceae</taxon>
        <taxon>Aspergillus</taxon>
        <taxon>Aspergillus subgen. Nidulantes</taxon>
    </lineage>
</organism>
<keyword evidence="2" id="KW-0812">Transmembrane</keyword>
<accession>A0ABR4JZX0</accession>
<evidence type="ECO:0000313" key="5">
    <source>
        <dbReference type="Proteomes" id="UP001610444"/>
    </source>
</evidence>
<evidence type="ECO:0000256" key="1">
    <source>
        <dbReference type="SAM" id="MobiDB-lite"/>
    </source>
</evidence>
<gene>
    <name evidence="4" type="ORF">BJX68DRAFT_277317</name>
</gene>
<dbReference type="RefSeq" id="XP_070896739.1">
    <property type="nucleotide sequence ID" value="XM_071048304.1"/>
</dbReference>
<dbReference type="InterPro" id="IPR056119">
    <property type="entry name" value="DUF7702"/>
</dbReference>
<evidence type="ECO:0000259" key="3">
    <source>
        <dbReference type="Pfam" id="PF24800"/>
    </source>
</evidence>
<evidence type="ECO:0000256" key="2">
    <source>
        <dbReference type="SAM" id="Phobius"/>
    </source>
</evidence>
<dbReference type="Proteomes" id="UP001610444">
    <property type="component" value="Unassembled WGS sequence"/>
</dbReference>
<feature type="transmembrane region" description="Helical" evidence="2">
    <location>
        <begin position="110"/>
        <end position="130"/>
    </location>
</feature>
<reference evidence="4 5" key="1">
    <citation type="submission" date="2024-07" db="EMBL/GenBank/DDBJ databases">
        <title>Section-level genome sequencing and comparative genomics of Aspergillus sections Usti and Cavernicolus.</title>
        <authorList>
            <consortium name="Lawrence Berkeley National Laboratory"/>
            <person name="Nybo J.L."/>
            <person name="Vesth T.C."/>
            <person name="Theobald S."/>
            <person name="Frisvad J.C."/>
            <person name="Larsen T.O."/>
            <person name="Kjaerboelling I."/>
            <person name="Rothschild-Mancinelli K."/>
            <person name="Lyhne E.K."/>
            <person name="Kogle M.E."/>
            <person name="Barry K."/>
            <person name="Clum A."/>
            <person name="Na H."/>
            <person name="Ledsgaard L."/>
            <person name="Lin J."/>
            <person name="Lipzen A."/>
            <person name="Kuo A."/>
            <person name="Riley R."/>
            <person name="Mondo S."/>
            <person name="LaButti K."/>
            <person name="Haridas S."/>
            <person name="Pangalinan J."/>
            <person name="Salamov A.A."/>
            <person name="Simmons B.A."/>
            <person name="Magnuson J.K."/>
            <person name="Chen J."/>
            <person name="Drula E."/>
            <person name="Henrissat B."/>
            <person name="Wiebenga A."/>
            <person name="Lubbers R.J."/>
            <person name="Gomes A.C."/>
            <person name="Macurrencykelacurrency M.R."/>
            <person name="Stajich J."/>
            <person name="Grigoriev I.V."/>
            <person name="Mortensen U.H."/>
            <person name="De vries R.P."/>
            <person name="Baker S.E."/>
            <person name="Andersen M.R."/>
        </authorList>
    </citation>
    <scope>NUCLEOTIDE SEQUENCE [LARGE SCALE GENOMIC DNA]</scope>
    <source>
        <strain evidence="4 5">CBS 756.74</strain>
    </source>
</reference>
<feature type="domain" description="DUF7702" evidence="3">
    <location>
        <begin position="3"/>
        <end position="164"/>
    </location>
</feature>
<feature type="transmembrane region" description="Helical" evidence="2">
    <location>
        <begin position="6"/>
        <end position="28"/>
    </location>
</feature>
<keyword evidence="2" id="KW-1133">Transmembrane helix</keyword>
<keyword evidence="2" id="KW-0472">Membrane</keyword>
<feature type="transmembrane region" description="Helical" evidence="2">
    <location>
        <begin position="71"/>
        <end position="89"/>
    </location>
</feature>
<proteinExistence type="predicted"/>
<feature type="transmembrane region" description="Helical" evidence="2">
    <location>
        <begin position="40"/>
        <end position="59"/>
    </location>
</feature>
<sequence>MPLTPHQSLSLTLLILYTPALYPTLLLLHRHSLGHAWGWLYLFIFTILRILGAALQFASGYTHDEDSGLRVAARILASIGVMTLLLGMLEGVEVLKPSLPNDPIPPRLWTLLHLSQYAAFILSIICTTTGQEDLSYASVIIVTCLFVLLVGIVVVFYFGLRRAPAVSTQSSTSSTEPEEDNDNPTAKEPSTGEDTRKSPPPILSKRKTTTLLHILLVSIPFLAVRVIYMLLATFTHDSMLTGREPDDNETTESWTTATEMEAYILPNVYLVAFMQYPMEIVVFGLFVGAGFVVPASRRRRRTGQKESKERNYIYLFDKSAYACVFEGFV</sequence>
<dbReference type="PANTHER" id="PTHR42109:SF2">
    <property type="entry name" value="INTEGRAL MEMBRANE PROTEIN"/>
    <property type="match status" value="1"/>
</dbReference>
<dbReference type="PANTHER" id="PTHR42109">
    <property type="entry name" value="UNPLACED GENOMIC SCAFFOLD UM_SCAF_CONTIG_1.265, WHOLE GENOME SHOTGUN SEQUENCE"/>
    <property type="match status" value="1"/>
</dbReference>
<dbReference type="Pfam" id="PF24800">
    <property type="entry name" value="DUF7702"/>
    <property type="match status" value="1"/>
</dbReference>
<dbReference type="EMBL" id="JBFXLR010000036">
    <property type="protein sequence ID" value="KAL2845605.1"/>
    <property type="molecule type" value="Genomic_DNA"/>
</dbReference>
<feature type="transmembrane region" description="Helical" evidence="2">
    <location>
        <begin position="276"/>
        <end position="295"/>
    </location>
</feature>
<protein>
    <recommendedName>
        <fullName evidence="3">DUF7702 domain-containing protein</fullName>
    </recommendedName>
</protein>
<comment type="caution">
    <text evidence="4">The sequence shown here is derived from an EMBL/GenBank/DDBJ whole genome shotgun (WGS) entry which is preliminary data.</text>
</comment>
<dbReference type="GeneID" id="98163468"/>
<feature type="transmembrane region" description="Helical" evidence="2">
    <location>
        <begin position="211"/>
        <end position="231"/>
    </location>
</feature>
<name>A0ABR4JZX0_9EURO</name>
<feature type="region of interest" description="Disordered" evidence="1">
    <location>
        <begin position="168"/>
        <end position="203"/>
    </location>
</feature>
<feature type="transmembrane region" description="Helical" evidence="2">
    <location>
        <begin position="136"/>
        <end position="160"/>
    </location>
</feature>
<evidence type="ECO:0000313" key="4">
    <source>
        <dbReference type="EMBL" id="KAL2845605.1"/>
    </source>
</evidence>
<keyword evidence="5" id="KW-1185">Reference proteome</keyword>